<keyword evidence="2" id="KW-0547">Nucleotide-binding</keyword>
<dbReference type="PIRSF" id="PIRSF033887">
    <property type="entry name" value="PduX"/>
    <property type="match status" value="1"/>
</dbReference>
<dbReference type="Pfam" id="PF00288">
    <property type="entry name" value="GHMP_kinases_N"/>
    <property type="match status" value="1"/>
</dbReference>
<dbReference type="SUPFAM" id="SSF54211">
    <property type="entry name" value="Ribosomal protein S5 domain 2-like"/>
    <property type="match status" value="1"/>
</dbReference>
<dbReference type="InterPro" id="IPR020568">
    <property type="entry name" value="Ribosomal_Su5_D2-typ_SF"/>
</dbReference>
<dbReference type="AlphaFoldDB" id="A0A1I3FD06"/>
<evidence type="ECO:0000259" key="5">
    <source>
        <dbReference type="Pfam" id="PF00288"/>
    </source>
</evidence>
<dbReference type="Proteomes" id="UP000183639">
    <property type="component" value="Unassembled WGS sequence"/>
</dbReference>
<dbReference type="InterPro" id="IPR012363">
    <property type="entry name" value="PduX"/>
</dbReference>
<dbReference type="OrthoDB" id="4548147at2"/>
<accession>A0A1I3FD06</accession>
<protein>
    <submittedName>
        <fullName evidence="6">Threonine kinase</fullName>
    </submittedName>
</protein>
<dbReference type="GO" id="GO:0016301">
    <property type="term" value="F:kinase activity"/>
    <property type="evidence" value="ECO:0007669"/>
    <property type="project" value="UniProtKB-KW"/>
</dbReference>
<name>A0A1I3FD06_SELRU</name>
<feature type="domain" description="GHMP kinase N-terminal" evidence="5">
    <location>
        <begin position="64"/>
        <end position="120"/>
    </location>
</feature>
<sequence length="296" mass="31711">MEITVRVPGSCGELLQGELQGEPFLVTCPIGCYTTVRVSDALAGIHGLGRKSLMALEKTLTSLGKEELPWGIRLESSLPRGKGMASSSADIAATIAAVALAFGYQPYWEEIMRLAVDIEPTDGVFCPGVVCINHMDGRMLAGYRGLPAFRISVYDTGGEVDTIRYHETMAMSPAGSASAAAMEQFQRGVQLRDEALLAAAATTSALANQRLLPKEGLEELLAFSRRLGAHGLNVAHSGTVVGVLWPAGFADDELRQAERCIGKRFPQLKFLLRSRLQGGGIWMAAGDDGQWQGLFA</sequence>
<dbReference type="Gene3D" id="3.30.230.10">
    <property type="match status" value="1"/>
</dbReference>
<dbReference type="InterPro" id="IPR006204">
    <property type="entry name" value="GHMP_kinase_N_dom"/>
</dbReference>
<dbReference type="EMBL" id="FOQK01000014">
    <property type="protein sequence ID" value="SFI09069.1"/>
    <property type="molecule type" value="Genomic_DNA"/>
</dbReference>
<evidence type="ECO:0000313" key="7">
    <source>
        <dbReference type="Proteomes" id="UP000183639"/>
    </source>
</evidence>
<evidence type="ECO:0000256" key="4">
    <source>
        <dbReference type="ARBA" id="ARBA00022840"/>
    </source>
</evidence>
<keyword evidence="1" id="KW-0808">Transferase</keyword>
<dbReference type="InterPro" id="IPR014721">
    <property type="entry name" value="Ribsml_uS5_D2-typ_fold_subgr"/>
</dbReference>
<dbReference type="GO" id="GO:0005524">
    <property type="term" value="F:ATP binding"/>
    <property type="evidence" value="ECO:0007669"/>
    <property type="project" value="UniProtKB-KW"/>
</dbReference>
<keyword evidence="3 6" id="KW-0418">Kinase</keyword>
<dbReference type="RefSeq" id="WP_075443962.1">
    <property type="nucleotide sequence ID" value="NZ_FOQK01000014.1"/>
</dbReference>
<gene>
    <name evidence="6" type="ORF">SAMN04487861_11434</name>
</gene>
<dbReference type="PANTHER" id="PTHR43527">
    <property type="entry name" value="4-DIPHOSPHOCYTIDYL-2-C-METHYL-D-ERYTHRITOL KINASE, CHLOROPLASTIC"/>
    <property type="match status" value="1"/>
</dbReference>
<evidence type="ECO:0000256" key="1">
    <source>
        <dbReference type="ARBA" id="ARBA00022679"/>
    </source>
</evidence>
<dbReference type="PANTHER" id="PTHR43527:SF1">
    <property type="entry name" value="L-THREONINE KINASE"/>
    <property type="match status" value="1"/>
</dbReference>
<reference evidence="6 7" key="1">
    <citation type="submission" date="2016-10" db="EMBL/GenBank/DDBJ databases">
        <authorList>
            <person name="de Groot N.N."/>
        </authorList>
    </citation>
    <scope>NUCLEOTIDE SEQUENCE [LARGE SCALE GENOMIC DNA]</scope>
    <source>
        <strain evidence="6 7">Z108</strain>
    </source>
</reference>
<keyword evidence="4" id="KW-0067">ATP-binding</keyword>
<proteinExistence type="predicted"/>
<evidence type="ECO:0000313" key="6">
    <source>
        <dbReference type="EMBL" id="SFI09069.1"/>
    </source>
</evidence>
<organism evidence="6 7">
    <name type="scientific">Selenomonas ruminantium</name>
    <dbReference type="NCBI Taxonomy" id="971"/>
    <lineage>
        <taxon>Bacteria</taxon>
        <taxon>Bacillati</taxon>
        <taxon>Bacillota</taxon>
        <taxon>Negativicutes</taxon>
        <taxon>Selenomonadales</taxon>
        <taxon>Selenomonadaceae</taxon>
        <taxon>Selenomonas</taxon>
    </lineage>
</organism>
<evidence type="ECO:0000256" key="3">
    <source>
        <dbReference type="ARBA" id="ARBA00022777"/>
    </source>
</evidence>
<evidence type="ECO:0000256" key="2">
    <source>
        <dbReference type="ARBA" id="ARBA00022741"/>
    </source>
</evidence>